<dbReference type="PANTHER" id="PTHR21666:SF289">
    <property type="entry name" value="L-ALA--D-GLU ENDOPEPTIDASE"/>
    <property type="match status" value="1"/>
</dbReference>
<dbReference type="SUPFAM" id="SSF51261">
    <property type="entry name" value="Duplicated hybrid motif"/>
    <property type="match status" value="1"/>
</dbReference>
<dbReference type="InterPro" id="IPR011055">
    <property type="entry name" value="Dup_hybrid_motif"/>
</dbReference>
<dbReference type="HOGENOM" id="CLU_029425_16_1_9"/>
<evidence type="ECO:0000256" key="1">
    <source>
        <dbReference type="ARBA" id="ARBA00022729"/>
    </source>
</evidence>
<protein>
    <submittedName>
        <fullName evidence="3">Peptidase, M23 family</fullName>
    </submittedName>
</protein>
<dbReference type="PANTHER" id="PTHR21666">
    <property type="entry name" value="PEPTIDASE-RELATED"/>
    <property type="match status" value="1"/>
</dbReference>
<dbReference type="STRING" id="649747.HMPREF0083_03911"/>
<accession>U1WZ93</accession>
<dbReference type="CDD" id="cd12797">
    <property type="entry name" value="M23_peptidase"/>
    <property type="match status" value="1"/>
</dbReference>
<proteinExistence type="predicted"/>
<name>U1WZ93_ANEAE</name>
<dbReference type="Proteomes" id="UP000016511">
    <property type="component" value="Unassembled WGS sequence"/>
</dbReference>
<organism evidence="3 4">
    <name type="scientific">Aneurinibacillus aneurinilyticus ATCC 12856</name>
    <dbReference type="NCBI Taxonomy" id="649747"/>
    <lineage>
        <taxon>Bacteria</taxon>
        <taxon>Bacillati</taxon>
        <taxon>Bacillota</taxon>
        <taxon>Bacilli</taxon>
        <taxon>Bacillales</taxon>
        <taxon>Paenibacillaceae</taxon>
        <taxon>Aneurinibacillus group</taxon>
        <taxon>Aneurinibacillus</taxon>
    </lineage>
</organism>
<evidence type="ECO:0000313" key="4">
    <source>
        <dbReference type="Proteomes" id="UP000016511"/>
    </source>
</evidence>
<evidence type="ECO:0000313" key="3">
    <source>
        <dbReference type="EMBL" id="ERI08025.1"/>
    </source>
</evidence>
<reference evidence="3 4" key="1">
    <citation type="submission" date="2013-08" db="EMBL/GenBank/DDBJ databases">
        <authorList>
            <person name="Weinstock G."/>
            <person name="Sodergren E."/>
            <person name="Wylie T."/>
            <person name="Fulton L."/>
            <person name="Fulton R."/>
            <person name="Fronick C."/>
            <person name="O'Laughlin M."/>
            <person name="Godfrey J."/>
            <person name="Miner T."/>
            <person name="Herter B."/>
            <person name="Appelbaum E."/>
            <person name="Cordes M."/>
            <person name="Lek S."/>
            <person name="Wollam A."/>
            <person name="Pepin K.H."/>
            <person name="Palsikar V.B."/>
            <person name="Mitreva M."/>
            <person name="Wilson R.K."/>
        </authorList>
    </citation>
    <scope>NUCLEOTIDE SEQUENCE [LARGE SCALE GENOMIC DNA]</scope>
    <source>
        <strain evidence="3 4">ATCC 12856</strain>
    </source>
</reference>
<dbReference type="AlphaFoldDB" id="U1WZ93"/>
<keyword evidence="4" id="KW-1185">Reference proteome</keyword>
<dbReference type="InterPro" id="IPR016047">
    <property type="entry name" value="M23ase_b-sheet_dom"/>
</dbReference>
<evidence type="ECO:0000259" key="2">
    <source>
        <dbReference type="Pfam" id="PF01551"/>
    </source>
</evidence>
<dbReference type="Pfam" id="PF01551">
    <property type="entry name" value="Peptidase_M23"/>
    <property type="match status" value="1"/>
</dbReference>
<dbReference type="eggNOG" id="COG4942">
    <property type="taxonomic scope" value="Bacteria"/>
</dbReference>
<dbReference type="GO" id="GO:0004222">
    <property type="term" value="F:metalloendopeptidase activity"/>
    <property type="evidence" value="ECO:0007669"/>
    <property type="project" value="TreeGrafter"/>
</dbReference>
<dbReference type="InterPro" id="IPR050570">
    <property type="entry name" value="Cell_wall_metabolism_enzyme"/>
</dbReference>
<dbReference type="RefSeq" id="WP_021622970.1">
    <property type="nucleotide sequence ID" value="NZ_KE952842.1"/>
</dbReference>
<comment type="caution">
    <text evidence="3">The sequence shown here is derived from an EMBL/GenBank/DDBJ whole genome shotgun (WGS) entry which is preliminary data.</text>
</comment>
<keyword evidence="1" id="KW-0732">Signal</keyword>
<dbReference type="PATRIC" id="fig|649747.3.peg.3553"/>
<dbReference type="Gene3D" id="2.70.70.10">
    <property type="entry name" value="Glucose Permease (Domain IIA)"/>
    <property type="match status" value="1"/>
</dbReference>
<dbReference type="GeneID" id="92840322"/>
<gene>
    <name evidence="3" type="ORF">HMPREF0083_03911</name>
</gene>
<sequence>MFLWPTNSKIISSRFGYRIHPILHTKKLHSGIDIAGPMGDAIYSAQTGRVVFAGTMNGYGNAVVVYHGNGISTLYGHIRHGGIVVEVGQDVTVGQKIAEIGSTGRSTGPHLHFEVIVDGQKVDPLMYSFGK</sequence>
<dbReference type="EMBL" id="AWSJ01000233">
    <property type="protein sequence ID" value="ERI08025.1"/>
    <property type="molecule type" value="Genomic_DNA"/>
</dbReference>
<feature type="domain" description="M23ase beta-sheet core" evidence="2">
    <location>
        <begin position="28"/>
        <end position="124"/>
    </location>
</feature>